<dbReference type="GO" id="GO:0016829">
    <property type="term" value="F:lyase activity"/>
    <property type="evidence" value="ECO:0007669"/>
    <property type="project" value="UniProtKB-KW"/>
</dbReference>
<comment type="similarity">
    <text evidence="3">Belongs to the trans-sulfuration enzymes family. MetZ subfamily.</text>
</comment>
<comment type="function">
    <text evidence="3">Catalyzes the formation of L-homocysteine from O-succinyl-L-homoserine (OSHS) and hydrogen sulfide.</text>
</comment>
<organism evidence="5 6">
    <name type="scientific">Jiella pelagia</name>
    <dbReference type="NCBI Taxonomy" id="2986949"/>
    <lineage>
        <taxon>Bacteria</taxon>
        <taxon>Pseudomonadati</taxon>
        <taxon>Pseudomonadota</taxon>
        <taxon>Alphaproteobacteria</taxon>
        <taxon>Hyphomicrobiales</taxon>
        <taxon>Aurantimonadaceae</taxon>
        <taxon>Jiella</taxon>
    </lineage>
</organism>
<dbReference type="InterPro" id="IPR006234">
    <property type="entry name" value="O-succ-hSer_sulfhydrylase"/>
</dbReference>
<gene>
    <name evidence="3" type="primary">metZ</name>
    <name evidence="5" type="ORF">OH818_27765</name>
</gene>
<comment type="subunit">
    <text evidence="3">Homotetramer.</text>
</comment>
<dbReference type="InterPro" id="IPR015421">
    <property type="entry name" value="PyrdxlP-dep_Trfase_major"/>
</dbReference>
<dbReference type="Proteomes" id="UP001164020">
    <property type="component" value="Chromosome"/>
</dbReference>
<dbReference type="PANTHER" id="PTHR11808">
    <property type="entry name" value="TRANS-SULFURATION ENZYME FAMILY MEMBER"/>
    <property type="match status" value="1"/>
</dbReference>
<evidence type="ECO:0000256" key="3">
    <source>
        <dbReference type="HAMAP-Rule" id="MF_02056"/>
    </source>
</evidence>
<evidence type="ECO:0000256" key="2">
    <source>
        <dbReference type="ARBA" id="ARBA00022898"/>
    </source>
</evidence>
<feature type="modified residue" description="N6-(pyridoxal phosphate)lysine" evidence="3">
    <location>
        <position position="212"/>
    </location>
</feature>
<dbReference type="InterPro" id="IPR015424">
    <property type="entry name" value="PyrdxlP-dep_Trfase"/>
</dbReference>
<dbReference type="PANTHER" id="PTHR11808:SF80">
    <property type="entry name" value="CYSTATHIONINE GAMMA-LYASE"/>
    <property type="match status" value="1"/>
</dbReference>
<keyword evidence="6" id="KW-1185">Reference proteome</keyword>
<dbReference type="NCBIfam" id="TIGR01325">
    <property type="entry name" value="O_suc_HS_sulf"/>
    <property type="match status" value="1"/>
</dbReference>
<proteinExistence type="inferred from homology"/>
<evidence type="ECO:0000256" key="1">
    <source>
        <dbReference type="ARBA" id="ARBA00001933"/>
    </source>
</evidence>
<dbReference type="EMBL" id="CP114029">
    <property type="protein sequence ID" value="WAP68955.1"/>
    <property type="molecule type" value="Genomic_DNA"/>
</dbReference>
<comment type="cofactor">
    <cofactor evidence="1 3 4">
        <name>pyridoxal 5'-phosphate</name>
        <dbReference type="ChEBI" id="CHEBI:597326"/>
    </cofactor>
</comment>
<dbReference type="Pfam" id="PF01053">
    <property type="entry name" value="Cys_Met_Meta_PP"/>
    <property type="match status" value="1"/>
</dbReference>
<evidence type="ECO:0000313" key="5">
    <source>
        <dbReference type="EMBL" id="WAP68955.1"/>
    </source>
</evidence>
<keyword evidence="3" id="KW-0486">Methionine biosynthesis</keyword>
<name>A0ABY7C0T1_9HYPH</name>
<reference evidence="5" key="1">
    <citation type="submission" date="2022-12" db="EMBL/GenBank/DDBJ databases">
        <title>Jiella pelagia sp. nov., isolated from phosphonate enriched culture of Northwest Pacific surface seawater.</title>
        <authorList>
            <person name="Shin D.Y."/>
            <person name="Hwang C.Y."/>
        </authorList>
    </citation>
    <scope>NUCLEOTIDE SEQUENCE</scope>
    <source>
        <strain evidence="5">HL-NP1</strain>
    </source>
</reference>
<dbReference type="HAMAP" id="MF_02056">
    <property type="entry name" value="MetZ"/>
    <property type="match status" value="1"/>
</dbReference>
<dbReference type="RefSeq" id="WP_268881392.1">
    <property type="nucleotide sequence ID" value="NZ_CP114029.1"/>
</dbReference>
<dbReference type="InterPro" id="IPR000277">
    <property type="entry name" value="Cys/Met-Metab_PyrdxlP-dep_enz"/>
</dbReference>
<evidence type="ECO:0000256" key="4">
    <source>
        <dbReference type="RuleBase" id="RU362118"/>
    </source>
</evidence>
<dbReference type="EC" id="2.5.1.-" evidence="3"/>
<accession>A0ABY7C0T1</accession>
<dbReference type="PIRSF" id="PIRSF001434">
    <property type="entry name" value="CGS"/>
    <property type="match status" value="1"/>
</dbReference>
<comment type="pathway">
    <text evidence="3">Amino-acid biosynthesis; L-methionine biosynthesis via de novo pathway; L-homocysteine from O-succinyl-L-homoserine: step 1/1.</text>
</comment>
<dbReference type="InterPro" id="IPR015422">
    <property type="entry name" value="PyrdxlP-dep_Trfase_small"/>
</dbReference>
<keyword evidence="2 3" id="KW-0663">Pyridoxal phosphate</keyword>
<dbReference type="CDD" id="cd00614">
    <property type="entry name" value="CGS_like"/>
    <property type="match status" value="1"/>
</dbReference>
<evidence type="ECO:0000313" key="6">
    <source>
        <dbReference type="Proteomes" id="UP001164020"/>
    </source>
</evidence>
<comment type="catalytic activity">
    <reaction evidence="3">
        <text>O-succinyl-L-homoserine + hydrogen sulfide = L-homocysteine + succinate</text>
        <dbReference type="Rhea" id="RHEA:27826"/>
        <dbReference type="ChEBI" id="CHEBI:29919"/>
        <dbReference type="ChEBI" id="CHEBI:30031"/>
        <dbReference type="ChEBI" id="CHEBI:57661"/>
        <dbReference type="ChEBI" id="CHEBI:58199"/>
    </reaction>
</comment>
<keyword evidence="5" id="KW-0456">Lyase</keyword>
<dbReference type="Gene3D" id="3.40.640.10">
    <property type="entry name" value="Type I PLP-dependent aspartate aminotransferase-like (Major domain)"/>
    <property type="match status" value="1"/>
</dbReference>
<sequence length="397" mass="42689">MLKPSDKKPLKPATLMVHGGTTRSGFGETSEALFLTQGFVYETAEAAEARFNGDEPGFIYSRYANPTTRMFEERMMALEGAEDARGTASGMAAVASAIQCQVKAGDHVVAARALFGSCRYVVETVMARCGVDCTLIDGRDLDQWQKAVRPNTKVFFMETPTNPTLEVIDIAAVAEIAHAAGATLVVDNVFATPIYQKPLELGADVVVYSATKHIDGQGRCLGGIVLSSKDWIDENLHQFYRHTGPALSPFNAWTLLKGLETLPLRVAAQTASAATIADRLAERPQIARVLYPHREDHPDYAIAKKQMAAGSTLVAFGVAGGKEAAFRFLNALEIILISNNLGDAKSLVTHPATTTHKNLSAEAQAELGIDDGLIRLSLGLEDVEDLWDDIEGALSAV</sequence>
<protein>
    <recommendedName>
        <fullName evidence="3">O-succinylhomoserine sulfhydrylase</fullName>
        <shortName evidence="3">OSH sulfhydrylase</shortName>
        <shortName evidence="3">OSHS sulfhydrylase</shortName>
        <ecNumber evidence="3">2.5.1.-</ecNumber>
    </recommendedName>
</protein>
<keyword evidence="3" id="KW-0808">Transferase</keyword>
<dbReference type="SUPFAM" id="SSF53383">
    <property type="entry name" value="PLP-dependent transferases"/>
    <property type="match status" value="1"/>
</dbReference>
<keyword evidence="3" id="KW-0028">Amino-acid biosynthesis</keyword>
<dbReference type="NCBIfam" id="NF005696">
    <property type="entry name" value="PRK07504.1"/>
    <property type="match status" value="1"/>
</dbReference>
<dbReference type="Gene3D" id="3.90.1150.10">
    <property type="entry name" value="Aspartate Aminotransferase, domain 1"/>
    <property type="match status" value="1"/>
</dbReference>